<gene>
    <name evidence="2" type="ORF">ASIM_LOCUS9105</name>
</gene>
<feature type="compositionally biased region" description="Basic and acidic residues" evidence="1">
    <location>
        <begin position="157"/>
        <end position="172"/>
    </location>
</feature>
<evidence type="ECO:0000313" key="3">
    <source>
        <dbReference type="Proteomes" id="UP000267096"/>
    </source>
</evidence>
<reference evidence="2 3" key="2">
    <citation type="submission" date="2018-11" db="EMBL/GenBank/DDBJ databases">
        <authorList>
            <consortium name="Pathogen Informatics"/>
        </authorList>
    </citation>
    <scope>NUCLEOTIDE SEQUENCE [LARGE SCALE GENOMIC DNA]</scope>
</reference>
<feature type="compositionally biased region" description="Acidic residues" evidence="1">
    <location>
        <begin position="177"/>
        <end position="186"/>
    </location>
</feature>
<feature type="compositionally biased region" description="Low complexity" evidence="1">
    <location>
        <begin position="77"/>
        <end position="87"/>
    </location>
</feature>
<feature type="region of interest" description="Disordered" evidence="1">
    <location>
        <begin position="45"/>
        <end position="122"/>
    </location>
</feature>
<feature type="compositionally biased region" description="Low complexity" evidence="1">
    <location>
        <begin position="113"/>
        <end position="122"/>
    </location>
</feature>
<evidence type="ECO:0000256" key="1">
    <source>
        <dbReference type="SAM" id="MobiDB-lite"/>
    </source>
</evidence>
<evidence type="ECO:0000313" key="4">
    <source>
        <dbReference type="WBParaSite" id="ASIM_0000937101-mRNA-1"/>
    </source>
</evidence>
<dbReference type="EMBL" id="UYRR01026739">
    <property type="protein sequence ID" value="VDK36828.1"/>
    <property type="molecule type" value="Genomic_DNA"/>
</dbReference>
<dbReference type="Proteomes" id="UP000267096">
    <property type="component" value="Unassembled WGS sequence"/>
</dbReference>
<accession>A0A0M3JNX9</accession>
<name>A0A0M3JNX9_ANISI</name>
<dbReference type="WBParaSite" id="ASIM_0000937101-mRNA-1">
    <property type="protein sequence ID" value="ASIM_0000937101-mRNA-1"/>
    <property type="gene ID" value="ASIM_0000937101"/>
</dbReference>
<evidence type="ECO:0000313" key="2">
    <source>
        <dbReference type="EMBL" id="VDK36828.1"/>
    </source>
</evidence>
<proteinExistence type="predicted"/>
<feature type="region of interest" description="Disordered" evidence="1">
    <location>
        <begin position="137"/>
        <end position="186"/>
    </location>
</feature>
<dbReference type="AlphaFoldDB" id="A0A0M3JNX9"/>
<protein>
    <submittedName>
        <fullName evidence="4">Androgen receptor</fullName>
    </submittedName>
</protein>
<sequence>GLIAGTAAGTSAQGAGSAEFGSGSGRESEAGLGELRELRIDVGHDLGSRCLSGGEGRGELAKSGANGGSREEKPEMSEGSGSGQPSSGDRKTEELGGGCTTPLAEEQPQQGGSSSTSANASTSHLYPSLTVLTGHLSASQPEIGSQSGGVWSGVDAQNRDSSRSLERSDTLKAEQQAAEEEQAVKL</sequence>
<feature type="region of interest" description="Disordered" evidence="1">
    <location>
        <begin position="1"/>
        <end position="32"/>
    </location>
</feature>
<organism evidence="4">
    <name type="scientific">Anisakis simplex</name>
    <name type="common">Herring worm</name>
    <dbReference type="NCBI Taxonomy" id="6269"/>
    <lineage>
        <taxon>Eukaryota</taxon>
        <taxon>Metazoa</taxon>
        <taxon>Ecdysozoa</taxon>
        <taxon>Nematoda</taxon>
        <taxon>Chromadorea</taxon>
        <taxon>Rhabditida</taxon>
        <taxon>Spirurina</taxon>
        <taxon>Ascaridomorpha</taxon>
        <taxon>Ascaridoidea</taxon>
        <taxon>Anisakidae</taxon>
        <taxon>Anisakis</taxon>
        <taxon>Anisakis simplex complex</taxon>
    </lineage>
</organism>
<reference evidence="4" key="1">
    <citation type="submission" date="2017-02" db="UniProtKB">
        <authorList>
            <consortium name="WormBaseParasite"/>
        </authorList>
    </citation>
    <scope>IDENTIFICATION</scope>
</reference>
<feature type="compositionally biased region" description="Low complexity" evidence="1">
    <location>
        <begin position="1"/>
        <end position="21"/>
    </location>
</feature>
<keyword evidence="3" id="KW-1185">Reference proteome</keyword>